<dbReference type="Gene3D" id="3.40.190.10">
    <property type="entry name" value="Periplasmic binding protein-like II"/>
    <property type="match status" value="1"/>
</dbReference>
<dbReference type="AlphaFoldDB" id="A0A2T0N456"/>
<dbReference type="SUPFAM" id="SSF53850">
    <property type="entry name" value="Periplasmic binding protein-like II"/>
    <property type="match status" value="1"/>
</dbReference>
<protein>
    <submittedName>
        <fullName evidence="3">Tripartite-type tricarboxylate transporter receptor subunit TctC</fullName>
    </submittedName>
</protein>
<dbReference type="PIRSF" id="PIRSF017082">
    <property type="entry name" value="YflP"/>
    <property type="match status" value="1"/>
</dbReference>
<dbReference type="Pfam" id="PF03401">
    <property type="entry name" value="TctC"/>
    <property type="match status" value="1"/>
</dbReference>
<dbReference type="InterPro" id="IPR042100">
    <property type="entry name" value="Bug_dom1"/>
</dbReference>
<accession>A0A2T0N456</accession>
<dbReference type="OrthoDB" id="9780943at2"/>
<dbReference type="PANTHER" id="PTHR42928:SF5">
    <property type="entry name" value="BLR1237 PROTEIN"/>
    <property type="match status" value="1"/>
</dbReference>
<sequence>MSVLPAGGRGRAALPALLAAVALVLAACGAPASQAGYPTRNVQLIVPYPAGSAIDATSRALVEIVNAEGKLGRRVQVVNREGGAGAVGTTATLSAKPDGHTIGLVPDGPLTLLPRTEKVSYDPASISVISEVTTSPVLFVVPGDSPYKSVADLVTAAKARPGTITIAEGPLNYAIPAQKFEQLTGTRFKHVKFDGDQATVTALIGDNVEVGVMQLAGGMAQLKAGKLRALAIASAEPIELAPEIKTFKQQDVALEWEAYNVVIAPKGLPADVQRKLNEVFGSAVKSPKFAEAARKLGLVVSGADGEAAKAKLAEKTAEAANLIAAK</sequence>
<comment type="similarity">
    <text evidence="1">Belongs to the UPF0065 (bug) family.</text>
</comment>
<dbReference type="CDD" id="cd07012">
    <property type="entry name" value="PBP2_Bug_TTT"/>
    <property type="match status" value="1"/>
</dbReference>
<comment type="caution">
    <text evidence="3">The sequence shown here is derived from an EMBL/GenBank/DDBJ whole genome shotgun (WGS) entry which is preliminary data.</text>
</comment>
<feature type="chain" id="PRO_5039212691" evidence="2">
    <location>
        <begin position="27"/>
        <end position="326"/>
    </location>
</feature>
<evidence type="ECO:0000256" key="2">
    <source>
        <dbReference type="SAM" id="SignalP"/>
    </source>
</evidence>
<reference evidence="3 4" key="1">
    <citation type="submission" date="2018-03" db="EMBL/GenBank/DDBJ databases">
        <title>Genomic Encyclopedia of Type Strains, Phase III (KMG-III): the genomes of soil and plant-associated and newly described type strains.</title>
        <authorList>
            <person name="Whitman W."/>
        </authorList>
    </citation>
    <scope>NUCLEOTIDE SEQUENCE [LARGE SCALE GENOMIC DNA]</scope>
    <source>
        <strain evidence="3 4">CGMCC 4.7104</strain>
    </source>
</reference>
<name>A0A2T0N456_9ACTN</name>
<keyword evidence="2" id="KW-0732">Signal</keyword>
<proteinExistence type="inferred from homology"/>
<evidence type="ECO:0000313" key="4">
    <source>
        <dbReference type="Proteomes" id="UP000238312"/>
    </source>
</evidence>
<gene>
    <name evidence="3" type="ORF">B0I32_105376</name>
</gene>
<feature type="signal peptide" evidence="2">
    <location>
        <begin position="1"/>
        <end position="26"/>
    </location>
</feature>
<evidence type="ECO:0000256" key="1">
    <source>
        <dbReference type="ARBA" id="ARBA00006987"/>
    </source>
</evidence>
<keyword evidence="4" id="KW-1185">Reference proteome</keyword>
<dbReference type="InterPro" id="IPR005064">
    <property type="entry name" value="BUG"/>
</dbReference>
<organism evidence="3 4">
    <name type="scientific">Nonomuraea fuscirosea</name>
    <dbReference type="NCBI Taxonomy" id="1291556"/>
    <lineage>
        <taxon>Bacteria</taxon>
        <taxon>Bacillati</taxon>
        <taxon>Actinomycetota</taxon>
        <taxon>Actinomycetes</taxon>
        <taxon>Streptosporangiales</taxon>
        <taxon>Streptosporangiaceae</taxon>
        <taxon>Nonomuraea</taxon>
    </lineage>
</organism>
<evidence type="ECO:0000313" key="3">
    <source>
        <dbReference type="EMBL" id="PRX66936.1"/>
    </source>
</evidence>
<dbReference type="Proteomes" id="UP000238312">
    <property type="component" value="Unassembled WGS sequence"/>
</dbReference>
<dbReference type="EMBL" id="PVNG01000005">
    <property type="protein sequence ID" value="PRX66936.1"/>
    <property type="molecule type" value="Genomic_DNA"/>
</dbReference>
<dbReference type="PANTHER" id="PTHR42928">
    <property type="entry name" value="TRICARBOXYLATE-BINDING PROTEIN"/>
    <property type="match status" value="1"/>
</dbReference>
<dbReference type="Gene3D" id="3.40.190.150">
    <property type="entry name" value="Bordetella uptake gene, domain 1"/>
    <property type="match status" value="1"/>
</dbReference>
<dbReference type="RefSeq" id="WP_106239037.1">
    <property type="nucleotide sequence ID" value="NZ_JBFANT010000010.1"/>
</dbReference>
<keyword evidence="3" id="KW-0675">Receptor</keyword>